<dbReference type="PANTHER" id="PTHR34639">
    <property type="entry name" value="PROTEIN FLATTOP"/>
    <property type="match status" value="1"/>
</dbReference>
<sequence>MSTIYSAGQYDDAFSPKKLGNWEAGAKDIIFKPKPFYLGTVTPTEIIADSRGHLLPWIPRDKSKTWGMLNCYTSYESRIRRSMMDQAPTVNSKKWKLPRFQRKKEADFGPEPDHVLEYLQELGLPIIWIIGPPTKHTYQKRKQFSKQLAATLGFSYVNLDEKIVEWKERQTICTCDGTTACSHASLRSGTASHSLAGTSIAPSKLPTNVQPLLSSNMPSPQSSRPDSYNSNSSHIQSILESQRITFDTALPIERNKIMELYKFAMVEGLPCGGFVMDMVPLDLVEGIAFEKTFYPAALAIYFTEGAPQPKNKGKLKERRITATSNTAATAADMGKQKILSPIELLMKARKEENVFLRMRHHKRLGTFSPVEGEKICRQYGNKTIRVINAEDVENETMEFLNELVRKNLEKYPLIMDGQAKLDIGGAGDSFFNRTSCDHHATFRSFNSEEDEEEVMVDEVTDMDDSGLVIKPRPASRHLQKRHHKEEEDIISAIPPPTTLPPALVAATTQPSECSVFTIPNIFHHDECEARNLSSGASSPHPLSPKTRQREETMPETGFEQGGAGDIIRETTDQLWEKIIKLESKVAEVNPEEDGISNTANQDHSYLPLPPPTAYAHEDDEKLTAAIRNAMHSEYVPPAPLEYDYGAGGDCGPLPLQNAEEDSKNDFYSFYQHQQRLSASASRSRSKPSIQASASKTGMGQQTTLSNNQDNSNEDPFYDS</sequence>
<accession>A0A1D2NKQ0</accession>
<comment type="similarity">
    <text evidence="1">Belongs to the Flattop family.</text>
</comment>
<feature type="region of interest" description="Disordered" evidence="3">
    <location>
        <begin position="211"/>
        <end position="232"/>
    </location>
</feature>
<dbReference type="CDD" id="cd23705">
    <property type="entry name" value="Flattop"/>
    <property type="match status" value="1"/>
</dbReference>
<keyword evidence="5" id="KW-1185">Reference proteome</keyword>
<reference evidence="4 5" key="1">
    <citation type="journal article" date="2016" name="Genome Biol. Evol.">
        <title>Gene Family Evolution Reflects Adaptation to Soil Environmental Stressors in the Genome of the Collembolan Orchesella cincta.</title>
        <authorList>
            <person name="Faddeeva-Vakhrusheva A."/>
            <person name="Derks M.F."/>
            <person name="Anvar S.Y."/>
            <person name="Agamennone V."/>
            <person name="Suring W."/>
            <person name="Smit S."/>
            <person name="van Straalen N.M."/>
            <person name="Roelofs D."/>
        </authorList>
    </citation>
    <scope>NUCLEOTIDE SEQUENCE [LARGE SCALE GENOMIC DNA]</scope>
    <source>
        <tissue evidence="4">Mixed pool</tissue>
    </source>
</reference>
<comment type="caution">
    <text evidence="4">The sequence shown here is derived from an EMBL/GenBank/DDBJ whole genome shotgun (WGS) entry which is preliminary data.</text>
</comment>
<dbReference type="GO" id="GO:0044782">
    <property type="term" value="P:cilium organization"/>
    <property type="evidence" value="ECO:0007669"/>
    <property type="project" value="TreeGrafter"/>
</dbReference>
<dbReference type="GO" id="GO:0036064">
    <property type="term" value="C:ciliary basal body"/>
    <property type="evidence" value="ECO:0007669"/>
    <property type="project" value="TreeGrafter"/>
</dbReference>
<dbReference type="AlphaFoldDB" id="A0A1D2NKQ0"/>
<protein>
    <recommendedName>
        <fullName evidence="2">Cilia- and flagella-associated protein 126</fullName>
    </recommendedName>
</protein>
<name>A0A1D2NKQ0_ORCCI</name>
<dbReference type="Pfam" id="PF22611">
    <property type="entry name" value="CFAP126"/>
    <property type="match status" value="1"/>
</dbReference>
<feature type="region of interest" description="Disordered" evidence="3">
    <location>
        <begin position="530"/>
        <end position="566"/>
    </location>
</feature>
<evidence type="ECO:0000256" key="1">
    <source>
        <dbReference type="ARBA" id="ARBA00009887"/>
    </source>
</evidence>
<dbReference type="InterPro" id="IPR038797">
    <property type="entry name" value="Fltp"/>
</dbReference>
<feature type="region of interest" description="Disordered" evidence="3">
    <location>
        <begin position="673"/>
        <end position="719"/>
    </location>
</feature>
<feature type="compositionally biased region" description="Polar residues" evidence="3">
    <location>
        <begin position="686"/>
        <end position="710"/>
    </location>
</feature>
<evidence type="ECO:0000256" key="3">
    <source>
        <dbReference type="SAM" id="MobiDB-lite"/>
    </source>
</evidence>
<dbReference type="Proteomes" id="UP000094527">
    <property type="component" value="Unassembled WGS sequence"/>
</dbReference>
<evidence type="ECO:0000313" key="4">
    <source>
        <dbReference type="EMBL" id="ODN05695.1"/>
    </source>
</evidence>
<gene>
    <name evidence="4" type="ORF">Ocin01_01000</name>
</gene>
<evidence type="ECO:0000256" key="2">
    <source>
        <dbReference type="ARBA" id="ARBA00033306"/>
    </source>
</evidence>
<feature type="compositionally biased region" description="Polar residues" evidence="3">
    <location>
        <begin position="211"/>
        <end position="221"/>
    </location>
</feature>
<dbReference type="PANTHER" id="PTHR34639:SF1">
    <property type="entry name" value="PROTEIN FLATTOP"/>
    <property type="match status" value="1"/>
</dbReference>
<dbReference type="OrthoDB" id="521617at2759"/>
<feature type="region of interest" description="Disordered" evidence="3">
    <location>
        <begin position="590"/>
        <end position="614"/>
    </location>
</feature>
<organism evidence="4 5">
    <name type="scientific">Orchesella cincta</name>
    <name type="common">Springtail</name>
    <name type="synonym">Podura cincta</name>
    <dbReference type="NCBI Taxonomy" id="48709"/>
    <lineage>
        <taxon>Eukaryota</taxon>
        <taxon>Metazoa</taxon>
        <taxon>Ecdysozoa</taxon>
        <taxon>Arthropoda</taxon>
        <taxon>Hexapoda</taxon>
        <taxon>Collembola</taxon>
        <taxon>Entomobryomorpha</taxon>
        <taxon>Entomobryoidea</taxon>
        <taxon>Orchesellidae</taxon>
        <taxon>Orchesellinae</taxon>
        <taxon>Orchesella</taxon>
    </lineage>
</organism>
<proteinExistence type="inferred from homology"/>
<feature type="compositionally biased region" description="Low complexity" evidence="3">
    <location>
        <begin position="222"/>
        <end position="232"/>
    </location>
</feature>
<dbReference type="EMBL" id="LJIJ01000018">
    <property type="protein sequence ID" value="ODN05695.1"/>
    <property type="molecule type" value="Genomic_DNA"/>
</dbReference>
<evidence type="ECO:0000313" key="5">
    <source>
        <dbReference type="Proteomes" id="UP000094527"/>
    </source>
</evidence>